<feature type="transmembrane region" description="Helical" evidence="1">
    <location>
        <begin position="79"/>
        <end position="97"/>
    </location>
</feature>
<gene>
    <name evidence="2" type="ORF">JMA_03110</name>
</gene>
<organism evidence="2 3">
    <name type="scientific">Jeotgalibacillus malaysiensis</name>
    <dbReference type="NCBI Taxonomy" id="1508404"/>
    <lineage>
        <taxon>Bacteria</taxon>
        <taxon>Bacillati</taxon>
        <taxon>Bacillota</taxon>
        <taxon>Bacilli</taxon>
        <taxon>Bacillales</taxon>
        <taxon>Caryophanaceae</taxon>
        <taxon>Jeotgalibacillus</taxon>
    </lineage>
</organism>
<dbReference type="KEGG" id="jeo:JMA_03110"/>
<feature type="transmembrane region" description="Helical" evidence="1">
    <location>
        <begin position="56"/>
        <end position="73"/>
    </location>
</feature>
<name>A0A0B5AM40_9BACL</name>
<evidence type="ECO:0008006" key="4">
    <source>
        <dbReference type="Google" id="ProtNLM"/>
    </source>
</evidence>
<evidence type="ECO:0000313" key="2">
    <source>
        <dbReference type="EMBL" id="AJD89628.1"/>
    </source>
</evidence>
<sequence>MAEVIVNLVLMIPFLIMGVMFSKGRGASFIAGYNTLPESEKAKYDEVALCQFMGKIMYGVSFSLFLFALSAAINLEFLFWSGLILIFVLVIFAIVYANTGDRFKKV</sequence>
<evidence type="ECO:0000256" key="1">
    <source>
        <dbReference type="SAM" id="Phobius"/>
    </source>
</evidence>
<dbReference type="AlphaFoldDB" id="A0A0B5AM40"/>
<feature type="transmembrane region" description="Helical" evidence="1">
    <location>
        <begin position="6"/>
        <end position="22"/>
    </location>
</feature>
<proteinExistence type="predicted"/>
<evidence type="ECO:0000313" key="3">
    <source>
        <dbReference type="Proteomes" id="UP000031449"/>
    </source>
</evidence>
<dbReference type="Proteomes" id="UP000031449">
    <property type="component" value="Chromosome"/>
</dbReference>
<keyword evidence="1" id="KW-0472">Membrane</keyword>
<accession>A0A0B5AM40</accession>
<dbReference type="EMBL" id="CP009416">
    <property type="protein sequence ID" value="AJD89628.1"/>
    <property type="molecule type" value="Genomic_DNA"/>
</dbReference>
<dbReference type="Pfam" id="PF12650">
    <property type="entry name" value="DUF3784"/>
    <property type="match status" value="1"/>
</dbReference>
<dbReference type="HOGENOM" id="CLU_160574_1_0_9"/>
<reference evidence="2 3" key="1">
    <citation type="submission" date="2014-08" db="EMBL/GenBank/DDBJ databases">
        <title>Complete genome of a marine bacteria Jeotgalibacillus malaysiensis.</title>
        <authorList>
            <person name="Yaakop A.S."/>
            <person name="Chan K.-G."/>
            <person name="Goh K.M."/>
        </authorList>
    </citation>
    <scope>NUCLEOTIDE SEQUENCE [LARGE SCALE GENOMIC DNA]</scope>
    <source>
        <strain evidence="2 3">D5</strain>
    </source>
</reference>
<dbReference type="InterPro" id="IPR017259">
    <property type="entry name" value="UCP037672"/>
</dbReference>
<dbReference type="BioCyc" id="JESP1508404:G14D9-9528-MONOMER"/>
<protein>
    <recommendedName>
        <fullName evidence="4">DUF3784 domain-containing protein</fullName>
    </recommendedName>
</protein>
<dbReference type="OrthoDB" id="2082701at2"/>
<keyword evidence="1" id="KW-0812">Transmembrane</keyword>
<keyword evidence="1" id="KW-1133">Transmembrane helix</keyword>
<keyword evidence="3" id="KW-1185">Reference proteome</keyword>
<dbReference type="STRING" id="1508404.JMA_03110"/>